<gene>
    <name evidence="1" type="ORF">JKP88DRAFT_164861</name>
</gene>
<dbReference type="CDD" id="cd04645">
    <property type="entry name" value="LbH_gamma_CA_like"/>
    <property type="match status" value="1"/>
</dbReference>
<evidence type="ECO:0000313" key="2">
    <source>
        <dbReference type="Proteomes" id="UP000664859"/>
    </source>
</evidence>
<proteinExistence type="predicted"/>
<dbReference type="AlphaFoldDB" id="A0A835YZE2"/>
<dbReference type="InterPro" id="IPR050484">
    <property type="entry name" value="Transf_Hexapept/Carb_Anhydrase"/>
</dbReference>
<evidence type="ECO:0000313" key="1">
    <source>
        <dbReference type="EMBL" id="KAG5182270.1"/>
    </source>
</evidence>
<dbReference type="EMBL" id="JAFCMP010000257">
    <property type="protein sequence ID" value="KAG5182270.1"/>
    <property type="molecule type" value="Genomic_DNA"/>
</dbReference>
<name>A0A835YZE2_9STRA</name>
<organism evidence="1 2">
    <name type="scientific">Tribonema minus</name>
    <dbReference type="NCBI Taxonomy" id="303371"/>
    <lineage>
        <taxon>Eukaryota</taxon>
        <taxon>Sar</taxon>
        <taxon>Stramenopiles</taxon>
        <taxon>Ochrophyta</taxon>
        <taxon>PX clade</taxon>
        <taxon>Xanthophyceae</taxon>
        <taxon>Tribonematales</taxon>
        <taxon>Tribonemataceae</taxon>
        <taxon>Tribonema</taxon>
    </lineage>
</organism>
<dbReference type="SMR" id="A0A835YZE2"/>
<dbReference type="OrthoDB" id="25818at2759"/>
<dbReference type="PANTHER" id="PTHR13061">
    <property type="entry name" value="DYNACTIN SUBUNIT P25"/>
    <property type="match status" value="1"/>
</dbReference>
<keyword evidence="2" id="KW-1185">Reference proteome</keyword>
<comment type="caution">
    <text evidence="1">The sequence shown here is derived from an EMBL/GenBank/DDBJ whole genome shotgun (WGS) entry which is preliminary data.</text>
</comment>
<accession>A0A835YZE2</accession>
<dbReference type="SUPFAM" id="SSF51161">
    <property type="entry name" value="Trimeric LpxA-like enzymes"/>
    <property type="match status" value="1"/>
</dbReference>
<dbReference type="PANTHER" id="PTHR13061:SF29">
    <property type="entry name" value="GAMMA CARBONIC ANHYDRASE-LIKE 1, MITOCHONDRIAL-RELATED"/>
    <property type="match status" value="1"/>
</dbReference>
<dbReference type="InterPro" id="IPR047324">
    <property type="entry name" value="LbH_gamma_CA-like"/>
</dbReference>
<dbReference type="Proteomes" id="UP000664859">
    <property type="component" value="Unassembled WGS sequence"/>
</dbReference>
<sequence length="244" mass="26227">MPHQLCDTLPCSQLQFAKCLLHRSSCLFPEPRNSRTLCSLSLAVARHRPLMILNGKAPRKDFENCFVAPNASVVGDVDLVDMTTIWYGAVLRGDKSSIHVGGLSSVGDKTVINTVAKLSTGFPAKVVIGNYVVIEEGCSLTSCMVGDQCNIGRGSVVCEGAIMEKQSILLPGSVLTTGSLVPSRQIWGGNPAQYVGDVDSDSVANFKDEAERQFLLSEEHVNEFNPANMAFTHAEDLAKKGITV</sequence>
<dbReference type="InterPro" id="IPR011004">
    <property type="entry name" value="Trimer_LpxA-like_sf"/>
</dbReference>
<protein>
    <submittedName>
        <fullName evidence="1">Trimeric LpxA-like protein</fullName>
    </submittedName>
</protein>
<reference evidence="1" key="1">
    <citation type="submission" date="2021-02" db="EMBL/GenBank/DDBJ databases">
        <title>First Annotated Genome of the Yellow-green Alga Tribonema minus.</title>
        <authorList>
            <person name="Mahan K.M."/>
        </authorList>
    </citation>
    <scope>NUCLEOTIDE SEQUENCE</scope>
    <source>
        <strain evidence="1">UTEX B ZZ1240</strain>
    </source>
</reference>
<dbReference type="Gene3D" id="2.160.10.10">
    <property type="entry name" value="Hexapeptide repeat proteins"/>
    <property type="match status" value="1"/>
</dbReference>